<name>A0A6N2MI61_SALVM</name>
<feature type="region of interest" description="Disordered" evidence="6">
    <location>
        <begin position="72"/>
        <end position="104"/>
    </location>
</feature>
<feature type="region of interest" description="Disordered" evidence="6">
    <location>
        <begin position="213"/>
        <end position="302"/>
    </location>
</feature>
<evidence type="ECO:0000256" key="2">
    <source>
        <dbReference type="ARBA" id="ARBA00023015"/>
    </source>
</evidence>
<dbReference type="Pfam" id="PF03514">
    <property type="entry name" value="GRAS"/>
    <property type="match status" value="1"/>
</dbReference>
<evidence type="ECO:0000313" key="7">
    <source>
        <dbReference type="EMBL" id="VFU53931.1"/>
    </source>
</evidence>
<evidence type="ECO:0000256" key="3">
    <source>
        <dbReference type="ARBA" id="ARBA00023163"/>
    </source>
</evidence>
<feature type="compositionally biased region" description="Basic and acidic residues" evidence="6">
    <location>
        <begin position="277"/>
        <end position="289"/>
    </location>
</feature>
<accession>A0A6N2MI61</accession>
<feature type="compositionally biased region" description="Polar residues" evidence="6">
    <location>
        <begin position="72"/>
        <end position="85"/>
    </location>
</feature>
<comment type="subcellular location">
    <subcellularLocation>
        <location evidence="1">Nucleus</location>
    </subcellularLocation>
</comment>
<comment type="similarity">
    <text evidence="5">Belongs to the GRAS family.</text>
</comment>
<feature type="region of interest" description="VHIID" evidence="5">
    <location>
        <begin position="434"/>
        <end position="499"/>
    </location>
</feature>
<feature type="region of interest" description="Leucine repeat I (LRI)" evidence="5">
    <location>
        <begin position="355"/>
        <end position="415"/>
    </location>
</feature>
<proteinExistence type="inferred from homology"/>
<feature type="region of interest" description="SAW" evidence="5">
    <location>
        <begin position="653"/>
        <end position="728"/>
    </location>
</feature>
<evidence type="ECO:0000256" key="6">
    <source>
        <dbReference type="SAM" id="MobiDB-lite"/>
    </source>
</evidence>
<keyword evidence="2" id="KW-0805">Transcription regulation</keyword>
<dbReference type="InterPro" id="IPR005202">
    <property type="entry name" value="TF_GRAS"/>
</dbReference>
<sequence>MHPILHLPLVRGVDVLGLNECGQDLRLFMDTIFQEYPNSMNRFIFDHASVSLSPNRDLVVRYKLNDASSNPNPSLDYFNTESPGESTSSSSSSSSNSSSEVDAPSNNVTLKFISDVLLEEDLEGKTCMLQDCLALQAAEKSFYDVLGQEYPHSMNQSRSCFNQNVESPDDCVTLIDSIGSTSGYHTSDWIFDQADLELSQVLLPSPVFSPENTLLAPDFQSPAQPPEMASKGRGEAGGCLSSSDYLMPSPERSSSNPPDKEERGYSPDSSSGRKNHQRADSDGIEEERGKKHSALSPAESEQSELFDEVLLYSCSQNVSSSCTDNKSQNGAWRNEPRKGSNCRAARAMRKEKKEVDLSPLLTQCAQAVAIGDQRTASELLQQIRQHSSAFGDGNQRLAHYFANALDTRVAGTMTPTFTPIVSHRTSAAESLKAYQVYVKACPFKRMSNFFANRTILKLARKTARLHIIDFGILYGFQWPCLIRRLSERRGGPPRLRITGIELPQPGFRPRERVEETGHRLEKYCERFKVPFEYDAIAQKWETIRYEDLKIDEGEMIVVNSLYRLKNLPDDTVAENSARDAVLKLINKIRPDIFIHGVVNGAFNAPYFVTRFREALYHYSSLFDMFEATVPREDENRMLFEKEQYGREIINVIACEGSTRVERPETYKQWQSRNLRAGFRQLTLDQELFKDVSSVVKSEYQRDFVVDADGQWMLQGWKGRITHALSVWKPVQE</sequence>
<dbReference type="PANTHER" id="PTHR31636">
    <property type="entry name" value="OSJNBA0084A10.13 PROTEIN-RELATED"/>
    <property type="match status" value="1"/>
</dbReference>
<dbReference type="GO" id="GO:0005634">
    <property type="term" value="C:nucleus"/>
    <property type="evidence" value="ECO:0007669"/>
    <property type="project" value="UniProtKB-SubCell"/>
</dbReference>
<feature type="region of interest" description="Leucine repeat II (LRII)" evidence="5">
    <location>
        <begin position="515"/>
        <end position="547"/>
    </location>
</feature>
<feature type="region of interest" description="Disordered" evidence="6">
    <location>
        <begin position="318"/>
        <end position="340"/>
    </location>
</feature>
<dbReference type="AlphaFoldDB" id="A0A6N2MI61"/>
<reference evidence="7" key="1">
    <citation type="submission" date="2019-03" db="EMBL/GenBank/DDBJ databases">
        <authorList>
            <person name="Mank J."/>
            <person name="Almeida P."/>
        </authorList>
    </citation>
    <scope>NUCLEOTIDE SEQUENCE</scope>
    <source>
        <strain evidence="7">78183</strain>
    </source>
</reference>
<evidence type="ECO:0000256" key="5">
    <source>
        <dbReference type="PROSITE-ProRule" id="PRU01191"/>
    </source>
</evidence>
<feature type="compositionally biased region" description="Low complexity" evidence="6">
    <location>
        <begin position="86"/>
        <end position="99"/>
    </location>
</feature>
<evidence type="ECO:0000256" key="1">
    <source>
        <dbReference type="ARBA" id="ARBA00004123"/>
    </source>
</evidence>
<protein>
    <submittedName>
        <fullName evidence="7">Uncharacterized protein</fullName>
    </submittedName>
</protein>
<organism evidence="7">
    <name type="scientific">Salix viminalis</name>
    <name type="common">Common osier</name>
    <name type="synonym">Basket willow</name>
    <dbReference type="NCBI Taxonomy" id="40686"/>
    <lineage>
        <taxon>Eukaryota</taxon>
        <taxon>Viridiplantae</taxon>
        <taxon>Streptophyta</taxon>
        <taxon>Embryophyta</taxon>
        <taxon>Tracheophyta</taxon>
        <taxon>Spermatophyta</taxon>
        <taxon>Magnoliopsida</taxon>
        <taxon>eudicotyledons</taxon>
        <taxon>Gunneridae</taxon>
        <taxon>Pentapetalae</taxon>
        <taxon>rosids</taxon>
        <taxon>fabids</taxon>
        <taxon>Malpighiales</taxon>
        <taxon>Salicaceae</taxon>
        <taxon>Saliceae</taxon>
        <taxon>Salix</taxon>
    </lineage>
</organism>
<feature type="compositionally biased region" description="Polar residues" evidence="6">
    <location>
        <begin position="318"/>
        <end position="331"/>
    </location>
</feature>
<dbReference type="PROSITE" id="PS50985">
    <property type="entry name" value="GRAS"/>
    <property type="match status" value="1"/>
</dbReference>
<comment type="caution">
    <text evidence="5">Lacks conserved residue(s) required for the propagation of feature annotation.</text>
</comment>
<evidence type="ECO:0000256" key="4">
    <source>
        <dbReference type="ARBA" id="ARBA00023242"/>
    </source>
</evidence>
<keyword evidence="3" id="KW-0804">Transcription</keyword>
<dbReference type="EMBL" id="CAADRP010001819">
    <property type="protein sequence ID" value="VFU53931.1"/>
    <property type="molecule type" value="Genomic_DNA"/>
</dbReference>
<feature type="short sequence motif" description="VHIID" evidence="5">
    <location>
        <begin position="465"/>
        <end position="469"/>
    </location>
</feature>
<keyword evidence="4" id="KW-0539">Nucleus</keyword>
<gene>
    <name evidence="7" type="ORF">SVIM_LOCUS374942</name>
</gene>